<proteinExistence type="predicted"/>
<dbReference type="GeneID" id="94175641"/>
<dbReference type="Proteomes" id="UP000674179">
    <property type="component" value="Chromosome 1"/>
</dbReference>
<organism evidence="2 3">
    <name type="scientific">Leishmania enriettii</name>
    <dbReference type="NCBI Taxonomy" id="5663"/>
    <lineage>
        <taxon>Eukaryota</taxon>
        <taxon>Discoba</taxon>
        <taxon>Euglenozoa</taxon>
        <taxon>Kinetoplastea</taxon>
        <taxon>Metakinetoplastina</taxon>
        <taxon>Trypanosomatida</taxon>
        <taxon>Trypanosomatidae</taxon>
        <taxon>Leishmaniinae</taxon>
        <taxon>Leishmania</taxon>
    </lineage>
</organism>
<feature type="compositionally biased region" description="Low complexity" evidence="1">
    <location>
        <begin position="236"/>
        <end position="254"/>
    </location>
</feature>
<feature type="region of interest" description="Disordered" evidence="1">
    <location>
        <begin position="221"/>
        <end position="289"/>
    </location>
</feature>
<gene>
    <name evidence="2" type="ORF">CUR178_08504</name>
</gene>
<reference evidence="2 3" key="1">
    <citation type="submission" date="2021-02" db="EMBL/GenBank/DDBJ databases">
        <title>Leishmania (Mundinia) enrietti genome sequencing and assembly.</title>
        <authorList>
            <person name="Almutairi H."/>
            <person name="Gatherer D."/>
        </authorList>
    </citation>
    <scope>NUCLEOTIDE SEQUENCE [LARGE SCALE GENOMIC DNA]</scope>
    <source>
        <strain evidence="2">CUR178</strain>
    </source>
</reference>
<evidence type="ECO:0000313" key="2">
    <source>
        <dbReference type="EMBL" id="KAG5487418.1"/>
    </source>
</evidence>
<protein>
    <submittedName>
        <fullName evidence="2">Uncharacterized protein</fullName>
    </submittedName>
</protein>
<name>A0A836L3L0_LEIEN</name>
<evidence type="ECO:0000256" key="1">
    <source>
        <dbReference type="SAM" id="MobiDB-lite"/>
    </source>
</evidence>
<dbReference type="EMBL" id="JAFHKP010000001">
    <property type="protein sequence ID" value="KAG5487418.1"/>
    <property type="molecule type" value="Genomic_DNA"/>
</dbReference>
<feature type="region of interest" description="Disordered" evidence="1">
    <location>
        <begin position="23"/>
        <end position="43"/>
    </location>
</feature>
<feature type="compositionally biased region" description="Polar residues" evidence="1">
    <location>
        <begin position="265"/>
        <end position="289"/>
    </location>
</feature>
<evidence type="ECO:0000313" key="3">
    <source>
        <dbReference type="Proteomes" id="UP000674179"/>
    </source>
</evidence>
<dbReference type="AlphaFoldDB" id="A0A836L3L0"/>
<dbReference type="OrthoDB" id="267459at2759"/>
<dbReference type="RefSeq" id="XP_067696234.1">
    <property type="nucleotide sequence ID" value="XM_067840131.1"/>
</dbReference>
<feature type="compositionally biased region" description="Polar residues" evidence="1">
    <location>
        <begin position="221"/>
        <end position="231"/>
    </location>
</feature>
<sequence length="289" mass="29574">MPGVDLLDAFAELVVRVVFSLPHTEPEGTPSSDEDVPYRANSSTTQIFSRTNSLEDEQSQQLLNDAPLGHLSMSNSTRIGSGACHSTMLETSCSNSISRGSSAASLDLYPGGIWNALARVPAVNGGRSSLPSSVVSLGTGDNVSTPRSGAGLWNRFLGGSSRTYTPPRTGMTTTASSFVQLTDEELGVGAAASSGGSNGGVGAAHSVGGSGVLVGFSMTPATGHSNASTPLRDTHPLPSSSSNSNQQLPQQQPSMGSHGLYICRSPTQSGSGNGGRPSQRSSSSEFDIL</sequence>
<accession>A0A836L3L0</accession>
<dbReference type="KEGG" id="lenr:94175641"/>
<keyword evidence="3" id="KW-1185">Reference proteome</keyword>
<comment type="caution">
    <text evidence="2">The sequence shown here is derived from an EMBL/GenBank/DDBJ whole genome shotgun (WGS) entry which is preliminary data.</text>
</comment>